<feature type="transmembrane region" description="Helical" evidence="1">
    <location>
        <begin position="119"/>
        <end position="138"/>
    </location>
</feature>
<keyword evidence="1" id="KW-0812">Transmembrane</keyword>
<organism evidence="2 3">
    <name type="scientific">Durusdinium trenchii</name>
    <dbReference type="NCBI Taxonomy" id="1381693"/>
    <lineage>
        <taxon>Eukaryota</taxon>
        <taxon>Sar</taxon>
        <taxon>Alveolata</taxon>
        <taxon>Dinophyceae</taxon>
        <taxon>Suessiales</taxon>
        <taxon>Symbiodiniaceae</taxon>
        <taxon>Durusdinium</taxon>
    </lineage>
</organism>
<accession>A0ABP0QZK3</accession>
<keyword evidence="1" id="KW-1133">Transmembrane helix</keyword>
<gene>
    <name evidence="2" type="ORF">CCMP2556_LOCUS44760</name>
</gene>
<reference evidence="2 3" key="1">
    <citation type="submission" date="2024-02" db="EMBL/GenBank/DDBJ databases">
        <authorList>
            <person name="Chen Y."/>
            <person name="Shah S."/>
            <person name="Dougan E. K."/>
            <person name="Thang M."/>
            <person name="Chan C."/>
        </authorList>
    </citation>
    <scope>NUCLEOTIDE SEQUENCE [LARGE SCALE GENOMIC DNA]</scope>
</reference>
<evidence type="ECO:0000313" key="2">
    <source>
        <dbReference type="EMBL" id="CAK9093738.1"/>
    </source>
</evidence>
<keyword evidence="1" id="KW-0472">Membrane</keyword>
<feature type="transmembrane region" description="Helical" evidence="1">
    <location>
        <begin position="86"/>
        <end position="107"/>
    </location>
</feature>
<dbReference type="EMBL" id="CAXAMN010025250">
    <property type="protein sequence ID" value="CAK9093738.1"/>
    <property type="molecule type" value="Genomic_DNA"/>
</dbReference>
<name>A0ABP0QZK3_9DINO</name>
<feature type="transmembrane region" description="Helical" evidence="1">
    <location>
        <begin position="663"/>
        <end position="686"/>
    </location>
</feature>
<evidence type="ECO:0000313" key="3">
    <source>
        <dbReference type="Proteomes" id="UP001642484"/>
    </source>
</evidence>
<evidence type="ECO:0008006" key="4">
    <source>
        <dbReference type="Google" id="ProtNLM"/>
    </source>
</evidence>
<dbReference type="Gene3D" id="3.40.50.10140">
    <property type="entry name" value="Toll/interleukin-1 receptor homology (TIR) domain"/>
    <property type="match status" value="1"/>
</dbReference>
<proteinExistence type="predicted"/>
<feature type="transmembrane region" description="Helical" evidence="1">
    <location>
        <begin position="249"/>
        <end position="270"/>
    </location>
</feature>
<evidence type="ECO:0000256" key="1">
    <source>
        <dbReference type="SAM" id="Phobius"/>
    </source>
</evidence>
<sequence>MVRCVLPQAASSSNGLFRHRHPPCEVLRTTSANNALGALTLSEANEGDLYHKSRPSSRIGNFWSHSWHGGRWNKIWTLLVLYNGRAAICCGFIVSFIMMLLFALGFLPGFEKNQYLERTSVWGLGSGSLAALVTLIIWRPRHRVFLDRICINQHDSKLKAAAICSLAGMLKRSEKMLVLWDPTWSERLWCLFELAAFLKSKSENEQHALTIRPSLVGPSSTISFSVMVVTVAPLVLVPNDAENHQHILLIIFLMGSLAGLFMVSVLRGYFRSLALLEQQLNSVNFDKTRSHCCEVNHREGQETILCDRRIVKACVSKWFGSEKAFEECIRSEVMQAVMSDLQYQIALDGLSNWLLVTPIIAENSILFATVMLLVTFLYHLLKALRSGSGAKAAAHEFHEELRLTQQVVEAVARRQLVRPEIPLETPGAMDFSNTSNESFTLFGTFDASSSAEDAQREEDDDFHLTQRVAEAVARMQLVRPEVLRTTPVHQALGALTLSGNDKHWYHKSRPSSRIGTFWSHSWHGGRWKKILTLLVFYNGRTAIYCGFIVSFIMTFLFALGFLPGFRKNQYLERTSVWGLGSGSLAALITLIFWRPRQRVFLDRICINQHDSKLKSDAICSLAGMLNKSDKMLVLWDPTWSERLWCLFELTAFLKSKSESAQKLMIWPIFLGPCSIVSFAAVHVTFLSMVLLQNDAEDYVPTGILMQVTGSLAGYFMIRVFRGYFRFLEELKQQLCSVDFDRTRSQCCEEAHQNGQLCDRKIVKACVAKWFGSQRAFEECIRSEVMGTIVSNLEFDQVVRRSGILSVTSPALWAWLDVSASWVAIGERSRAVQLCLDGFTNWLLMIPFIAELVVFLSRRFHQKASSPLREVLMNLGVLMMVVPLRVLLAGVYYMFNRLEIGRELSSILFAAVMLLVNLLHHRWKRPSSPGRSPWGCLSPPCRPPCRWRSGPSCGCLLQGTL</sequence>
<feature type="transmembrane region" description="Helical" evidence="1">
    <location>
        <begin position="871"/>
        <end position="893"/>
    </location>
</feature>
<feature type="transmembrane region" description="Helical" evidence="1">
    <location>
        <begin position="841"/>
        <end position="859"/>
    </location>
</feature>
<feature type="transmembrane region" description="Helical" evidence="1">
    <location>
        <begin position="698"/>
        <end position="717"/>
    </location>
</feature>
<feature type="transmembrane region" description="Helical" evidence="1">
    <location>
        <begin position="574"/>
        <end position="593"/>
    </location>
</feature>
<keyword evidence="3" id="KW-1185">Reference proteome</keyword>
<feature type="transmembrane region" description="Helical" evidence="1">
    <location>
        <begin position="218"/>
        <end position="237"/>
    </location>
</feature>
<dbReference type="InterPro" id="IPR035897">
    <property type="entry name" value="Toll_tir_struct_dom_sf"/>
</dbReference>
<dbReference type="Proteomes" id="UP001642484">
    <property type="component" value="Unassembled WGS sequence"/>
</dbReference>
<dbReference type="SUPFAM" id="SSF52200">
    <property type="entry name" value="Toll/Interleukin receptor TIR domain"/>
    <property type="match status" value="1"/>
</dbReference>
<protein>
    <recommendedName>
        <fullName evidence="4">Transmembrane protein</fullName>
    </recommendedName>
</protein>
<feature type="transmembrane region" description="Helical" evidence="1">
    <location>
        <begin position="541"/>
        <end position="562"/>
    </location>
</feature>
<comment type="caution">
    <text evidence="2">The sequence shown here is derived from an EMBL/GenBank/DDBJ whole genome shotgun (WGS) entry which is preliminary data.</text>
</comment>